<dbReference type="GO" id="GO:0032259">
    <property type="term" value="P:methylation"/>
    <property type="evidence" value="ECO:0007669"/>
    <property type="project" value="UniProtKB-KW"/>
</dbReference>
<keyword evidence="2" id="KW-0808">Transferase</keyword>
<protein>
    <submittedName>
        <fullName evidence="3">Uncharacterized protein</fullName>
    </submittedName>
</protein>
<evidence type="ECO:0000313" key="3">
    <source>
        <dbReference type="EMBL" id="CAE0124097.1"/>
    </source>
</evidence>
<dbReference type="PANTHER" id="PTHR40048">
    <property type="entry name" value="RHAMNOSYL O-METHYLTRANSFERASE"/>
    <property type="match status" value="1"/>
</dbReference>
<dbReference type="GO" id="GO:0005886">
    <property type="term" value="C:plasma membrane"/>
    <property type="evidence" value="ECO:0007669"/>
    <property type="project" value="TreeGrafter"/>
</dbReference>
<accession>A0A7S3B3R3</accession>
<dbReference type="InterPro" id="IPR007072">
    <property type="entry name" value="RNMT_CmcI"/>
</dbReference>
<proteinExistence type="predicted"/>
<dbReference type="GO" id="GO:0008168">
    <property type="term" value="F:methyltransferase activity"/>
    <property type="evidence" value="ECO:0007669"/>
    <property type="project" value="UniProtKB-KW"/>
</dbReference>
<dbReference type="EMBL" id="HBHX01044820">
    <property type="protein sequence ID" value="CAE0124097.1"/>
    <property type="molecule type" value="Transcribed_RNA"/>
</dbReference>
<evidence type="ECO:0000256" key="1">
    <source>
        <dbReference type="ARBA" id="ARBA00022603"/>
    </source>
</evidence>
<keyword evidence="1" id="KW-0489">Methyltransferase</keyword>
<evidence type="ECO:0000256" key="2">
    <source>
        <dbReference type="ARBA" id="ARBA00022679"/>
    </source>
</evidence>
<dbReference type="AlphaFoldDB" id="A0A7S3B3R3"/>
<sequence length="343" mass="38332">MSPPASSFSTGYKVEAPTVLWARPSGAIQARAHSSWQVAAAASSAAHHQRLRPTCAACGHHRRANRTHNCSCPGPMVPATRGPPCRRYSREREEKLMRLRRPDSLATFFSQQHRYYLGTVAAPYGRPDQPDIFFPGRAVTVPVDTIAYGLELMLSPVSHQNTAPGGEGSKWNGIHTLQDPMDSAALSAVLWRIRPNLILEIGTECGGSALFFASIMERFETPGVVLTYEIKMWRCGARKTKRWREYVDRGLIVPRVADVTAEAERRFVHERMHGAAVVMVIDDSNHFTTPLLVHFHMFADYVTSGSYYLLQDTRLERTCRSQKGDAEAAQHHHVAVLLGDTWQ</sequence>
<gene>
    <name evidence="3" type="ORF">HERI1096_LOCUS24799</name>
</gene>
<dbReference type="Gene3D" id="3.40.50.150">
    <property type="entry name" value="Vaccinia Virus protein VP39"/>
    <property type="match status" value="1"/>
</dbReference>
<dbReference type="Pfam" id="PF04989">
    <property type="entry name" value="RMNT_CmcI"/>
    <property type="match status" value="1"/>
</dbReference>
<organism evidence="3">
    <name type="scientific">Haptolina ericina</name>
    <dbReference type="NCBI Taxonomy" id="156174"/>
    <lineage>
        <taxon>Eukaryota</taxon>
        <taxon>Haptista</taxon>
        <taxon>Haptophyta</taxon>
        <taxon>Prymnesiophyceae</taxon>
        <taxon>Prymnesiales</taxon>
        <taxon>Prymnesiaceae</taxon>
        <taxon>Haptolina</taxon>
    </lineage>
</organism>
<dbReference type="GO" id="GO:0008610">
    <property type="term" value="P:lipid biosynthetic process"/>
    <property type="evidence" value="ECO:0007669"/>
    <property type="project" value="InterPro"/>
</dbReference>
<dbReference type="InterPro" id="IPR029063">
    <property type="entry name" value="SAM-dependent_MTases_sf"/>
</dbReference>
<reference evidence="3" key="1">
    <citation type="submission" date="2021-01" db="EMBL/GenBank/DDBJ databases">
        <authorList>
            <person name="Corre E."/>
            <person name="Pelletier E."/>
            <person name="Niang G."/>
            <person name="Scheremetjew M."/>
            <person name="Finn R."/>
            <person name="Kale V."/>
            <person name="Holt S."/>
            <person name="Cochrane G."/>
            <person name="Meng A."/>
            <person name="Brown T."/>
            <person name="Cohen L."/>
        </authorList>
    </citation>
    <scope>NUCLEOTIDE SEQUENCE</scope>
    <source>
        <strain evidence="3">CCMP281</strain>
    </source>
</reference>
<dbReference type="PANTHER" id="PTHR40048:SF1">
    <property type="entry name" value="RHAMNOSYL O-METHYLTRANSFERASE"/>
    <property type="match status" value="1"/>
</dbReference>
<dbReference type="SUPFAM" id="SSF53335">
    <property type="entry name" value="S-adenosyl-L-methionine-dependent methyltransferases"/>
    <property type="match status" value="1"/>
</dbReference>
<name>A0A7S3B3R3_9EUKA</name>